<evidence type="ECO:0000256" key="1">
    <source>
        <dbReference type="SAM" id="SignalP"/>
    </source>
</evidence>
<keyword evidence="3" id="KW-1185">Reference proteome</keyword>
<name>A0ABU9M232_9BACT</name>
<reference evidence="2 3" key="1">
    <citation type="journal article" date="2018" name="Arch. Microbiol.">
        <title>Hymenobacter segetis sp. nov., isolated from soil.</title>
        <authorList>
            <person name="Ten L.N."/>
            <person name="Lim S.J."/>
            <person name="Kim B.O."/>
            <person name="Kang I.K."/>
            <person name="Jung H.Y."/>
        </authorList>
    </citation>
    <scope>NUCLEOTIDE SEQUENCE [LARGE SCALE GENOMIC DNA]</scope>
    <source>
        <strain evidence="2 3">S7-3-11</strain>
    </source>
</reference>
<evidence type="ECO:0000313" key="2">
    <source>
        <dbReference type="EMBL" id="MEL5996260.1"/>
    </source>
</evidence>
<proteinExistence type="predicted"/>
<accession>A0ABU9M232</accession>
<comment type="caution">
    <text evidence="2">The sequence shown here is derived from an EMBL/GenBank/DDBJ whole genome shotgun (WGS) entry which is preliminary data.</text>
</comment>
<feature type="chain" id="PRO_5046277000" evidence="1">
    <location>
        <begin position="28"/>
        <end position="218"/>
    </location>
</feature>
<dbReference type="InterPro" id="IPR045767">
    <property type="entry name" value="DUF6134"/>
</dbReference>
<sequence length="218" mass="24386">MSNRPRAGHWLALLVLVGLAGAAQAQALPGTTTRPGAPTETRHYAIEVAGLRVGTMTATRQPQPGTTEVISTLISDVQVTFLFYHLKIYYKVTNRVRGGQLLLSTVEAHTNQGNFSSRAEWLGDHYAIRADQYKHHYQAIEKQPITYTVTDMFFGEPGSHTTAFAEYFGDYFTLARAADGTYQAHRDGREDEYHYANGRLVSLIKKNPLKNFVIRLLP</sequence>
<dbReference type="EMBL" id="JBCEVZ010000064">
    <property type="protein sequence ID" value="MEL5996260.1"/>
    <property type="molecule type" value="Genomic_DNA"/>
</dbReference>
<gene>
    <name evidence="2" type="ORF">AAFH49_18740</name>
</gene>
<organism evidence="2 3">
    <name type="scientific">Hymenobacter segetis</name>
    <dbReference type="NCBI Taxonomy" id="2025509"/>
    <lineage>
        <taxon>Bacteria</taxon>
        <taxon>Pseudomonadati</taxon>
        <taxon>Bacteroidota</taxon>
        <taxon>Cytophagia</taxon>
        <taxon>Cytophagales</taxon>
        <taxon>Hymenobacteraceae</taxon>
        <taxon>Hymenobacter</taxon>
    </lineage>
</organism>
<feature type="signal peptide" evidence="1">
    <location>
        <begin position="1"/>
        <end position="27"/>
    </location>
</feature>
<keyword evidence="1" id="KW-0732">Signal</keyword>
<dbReference type="Proteomes" id="UP001479606">
    <property type="component" value="Unassembled WGS sequence"/>
</dbReference>
<evidence type="ECO:0000313" key="3">
    <source>
        <dbReference type="Proteomes" id="UP001479606"/>
    </source>
</evidence>
<dbReference type="RefSeq" id="WP_342300589.1">
    <property type="nucleotide sequence ID" value="NZ_JBCEVZ010000064.1"/>
</dbReference>
<protein>
    <submittedName>
        <fullName evidence="2">DUF6134 family protein</fullName>
    </submittedName>
</protein>
<dbReference type="Pfam" id="PF19630">
    <property type="entry name" value="DUF6134"/>
    <property type="match status" value="1"/>
</dbReference>